<organism evidence="2">
    <name type="scientific">Candidatus Nitrosarchaeum limnium SFB1</name>
    <dbReference type="NCBI Taxonomy" id="886738"/>
    <lineage>
        <taxon>Archaea</taxon>
        <taxon>Nitrososphaerota</taxon>
        <taxon>Nitrososphaeria</taxon>
        <taxon>Nitrosopumilales</taxon>
        <taxon>Nitrosopumilaceae</taxon>
        <taxon>Nitrosarchaeum</taxon>
    </lineage>
</organism>
<accession>F3KJY4</accession>
<keyword evidence="2" id="KW-0489">Methyltransferase</keyword>
<name>F3KJY4_9ARCH</name>
<dbReference type="Proteomes" id="UP000004348">
    <property type="component" value="Chromosome"/>
</dbReference>
<dbReference type="EMBL" id="AEGP01000030">
    <property type="protein sequence ID" value="EGG42348.1"/>
    <property type="molecule type" value="Genomic_DNA"/>
</dbReference>
<comment type="caution">
    <text evidence="2">The sequence shown here is derived from an EMBL/GenBank/DDBJ whole genome shotgun (WGS) entry which is preliminary data.</text>
</comment>
<keyword evidence="2" id="KW-0808">Transferase</keyword>
<feature type="domain" description="Methyltransferase FkbM" evidence="1">
    <location>
        <begin position="55"/>
        <end position="222"/>
    </location>
</feature>
<dbReference type="PANTHER" id="PTHR34203:SF15">
    <property type="entry name" value="SLL1173 PROTEIN"/>
    <property type="match status" value="1"/>
</dbReference>
<dbReference type="HOGENOM" id="CLU_074577_1_1_2"/>
<dbReference type="NCBIfam" id="TIGR01444">
    <property type="entry name" value="fkbM_fam"/>
    <property type="match status" value="1"/>
</dbReference>
<dbReference type="InterPro" id="IPR029063">
    <property type="entry name" value="SAM-dependent_MTases_sf"/>
</dbReference>
<dbReference type="STRING" id="886738.Nlim_0793"/>
<evidence type="ECO:0000313" key="2">
    <source>
        <dbReference type="EMBL" id="EGG42348.1"/>
    </source>
</evidence>
<dbReference type="InterPro" id="IPR052514">
    <property type="entry name" value="SAM-dependent_MTase"/>
</dbReference>
<dbReference type="PATRIC" id="fig|886738.10.peg.878"/>
<dbReference type="SUPFAM" id="SSF53335">
    <property type="entry name" value="S-adenosyl-L-methionine-dependent methyltransferases"/>
    <property type="match status" value="1"/>
</dbReference>
<dbReference type="PANTHER" id="PTHR34203">
    <property type="entry name" value="METHYLTRANSFERASE, FKBM FAMILY PROTEIN"/>
    <property type="match status" value="1"/>
</dbReference>
<protein>
    <submittedName>
        <fullName evidence="2">SAM-dependent methyltransferase</fullName>
    </submittedName>
</protein>
<evidence type="ECO:0000259" key="1">
    <source>
        <dbReference type="Pfam" id="PF05050"/>
    </source>
</evidence>
<reference evidence="2" key="1">
    <citation type="journal article" date="2011" name="PLoS ONE">
        <title>Genome of a low-salinity ammonia-oxidizing archaeon determined by single-cell and metagenomic analysis.</title>
        <authorList>
            <person name="Blainey P.C."/>
            <person name="Mosier A.C."/>
            <person name="Potanina A."/>
            <person name="Francis C.A."/>
            <person name="Quake S.R."/>
        </authorList>
    </citation>
    <scope>NUCLEOTIDE SEQUENCE [LARGE SCALE GENOMIC DNA]</scope>
    <source>
        <strain evidence="2">SFB1</strain>
    </source>
</reference>
<dbReference type="Gene3D" id="3.40.50.150">
    <property type="entry name" value="Vaccinia Virus protein VP39"/>
    <property type="match status" value="1"/>
</dbReference>
<gene>
    <name evidence="2" type="ORF">Nlim_0793</name>
</gene>
<dbReference type="GO" id="GO:0008168">
    <property type="term" value="F:methyltransferase activity"/>
    <property type="evidence" value="ECO:0007669"/>
    <property type="project" value="UniProtKB-KW"/>
</dbReference>
<proteinExistence type="predicted"/>
<dbReference type="GO" id="GO:0032259">
    <property type="term" value="P:methylation"/>
    <property type="evidence" value="ECO:0007669"/>
    <property type="project" value="UniProtKB-KW"/>
</dbReference>
<dbReference type="InterPro" id="IPR006342">
    <property type="entry name" value="FkbM_mtfrase"/>
</dbReference>
<dbReference type="CDD" id="cd02440">
    <property type="entry name" value="AdoMet_MTases"/>
    <property type="match status" value="1"/>
</dbReference>
<sequence>MSDFWVHDFNGFKMVLDKTDLDFSRQVLMLGNYATESHESQIFEKRLRKDQTVLDLGANIGYYSLLARSIVGSGGNIFSFEPSTENTSLIKKSIKENKFENITVVEAAVSDHDGYGSLFLSPYYKSEHSVFEYHYSSGDHKGDAQKIKLVTVDSFLENQADLSVDVIKMDVEGSEKKALDGMKKTIEFNKKLTLITEFWPQGFANAGIEPKEFLETLTSLGFAIFHIDEFLQKTYPVSINEMSKLVKERMDNPVEKTKENQSGRWYTNLLCVK</sequence>
<dbReference type="AlphaFoldDB" id="F3KJY4"/>
<dbReference type="Pfam" id="PF05050">
    <property type="entry name" value="Methyltransf_21"/>
    <property type="match status" value="1"/>
</dbReference>